<reference evidence="1" key="1">
    <citation type="submission" date="2023-04" db="EMBL/GenBank/DDBJ databases">
        <title>Draft Genome sequencing of Naganishia species isolated from polar environments using Oxford Nanopore Technology.</title>
        <authorList>
            <person name="Leo P."/>
            <person name="Venkateswaran K."/>
        </authorList>
    </citation>
    <scope>NUCLEOTIDE SEQUENCE</scope>
    <source>
        <strain evidence="1">MNA-CCFEE 5262</strain>
    </source>
</reference>
<gene>
    <name evidence="1" type="ORF">QFC20_003954</name>
</gene>
<evidence type="ECO:0000313" key="1">
    <source>
        <dbReference type="EMBL" id="KAJ9106945.1"/>
    </source>
</evidence>
<evidence type="ECO:0000313" key="2">
    <source>
        <dbReference type="Proteomes" id="UP001230649"/>
    </source>
</evidence>
<name>A0ACC2W5B8_9TREE</name>
<accession>A0ACC2W5B8</accession>
<sequence>MAYKQAKEAFVAHNPGSSIVTRTTSYILYASLVTKRPSPVKDYLTTFLPLLLGQTFFCSHPITYNVLLPTLAFLFRLTQDASAQARPQAVKEPRHRPFLTTWRAHMMLMTTIAILAVDFPIFPREFGKTEDWGTSLMDVGVGSFVFSQGLAASSSAAEAKLGKTLKKCVPVVGLGMIRVVMVKGVDYPEHVTEYGVHWNFFFTLAGMPVLAALLSPLRRRIPGLALVGLLLAAHSLALYGGLEEWVMATETTSRRGLSLLAQNKEGIVSLPGYLAIYLLGADVGRVVIPRKTDPQDNENDTRMTRSLATYAAVSWTMLFIFRQSGVAVSRRLTNAPYVLWTTSFNATFLLGYLLIERYGFPRGVSGAGKVPPLLEAVNKNGLVVFLLANLLTGLVNVSMETMYASDGVAVAVLFAYTAVLSGVAWGLRGVRVGF</sequence>
<protein>
    <submittedName>
        <fullName evidence="1">Uncharacterized protein</fullName>
    </submittedName>
</protein>
<keyword evidence="2" id="KW-1185">Reference proteome</keyword>
<dbReference type="EMBL" id="JASBWS010000040">
    <property type="protein sequence ID" value="KAJ9106945.1"/>
    <property type="molecule type" value="Genomic_DNA"/>
</dbReference>
<proteinExistence type="predicted"/>
<dbReference type="Proteomes" id="UP001230649">
    <property type="component" value="Unassembled WGS sequence"/>
</dbReference>
<comment type="caution">
    <text evidence="1">The sequence shown here is derived from an EMBL/GenBank/DDBJ whole genome shotgun (WGS) entry which is preliminary data.</text>
</comment>
<organism evidence="1 2">
    <name type="scientific">Naganishia adeliensis</name>
    <dbReference type="NCBI Taxonomy" id="92952"/>
    <lineage>
        <taxon>Eukaryota</taxon>
        <taxon>Fungi</taxon>
        <taxon>Dikarya</taxon>
        <taxon>Basidiomycota</taxon>
        <taxon>Agaricomycotina</taxon>
        <taxon>Tremellomycetes</taxon>
        <taxon>Filobasidiales</taxon>
        <taxon>Filobasidiaceae</taxon>
        <taxon>Naganishia</taxon>
    </lineage>
</organism>